<dbReference type="Gene3D" id="3.40.630.30">
    <property type="match status" value="1"/>
</dbReference>
<evidence type="ECO:0000313" key="4">
    <source>
        <dbReference type="Proteomes" id="UP000620104"/>
    </source>
</evidence>
<keyword evidence="4" id="KW-1185">Reference proteome</keyword>
<evidence type="ECO:0000259" key="2">
    <source>
        <dbReference type="Pfam" id="PF13302"/>
    </source>
</evidence>
<evidence type="ECO:0000256" key="1">
    <source>
        <dbReference type="SAM" id="MobiDB-lite"/>
    </source>
</evidence>
<feature type="compositionally biased region" description="Basic and acidic residues" evidence="1">
    <location>
        <begin position="8"/>
        <end position="22"/>
    </location>
</feature>
<comment type="caution">
    <text evidence="3">The sequence shown here is derived from an EMBL/GenBank/DDBJ whole genome shotgun (WGS) entry which is preliminary data.</text>
</comment>
<organism evidence="3 4">
    <name type="scientific">Naganishia liquefaciens</name>
    <dbReference type="NCBI Taxonomy" id="104408"/>
    <lineage>
        <taxon>Eukaryota</taxon>
        <taxon>Fungi</taxon>
        <taxon>Dikarya</taxon>
        <taxon>Basidiomycota</taxon>
        <taxon>Agaricomycotina</taxon>
        <taxon>Tremellomycetes</taxon>
        <taxon>Filobasidiales</taxon>
        <taxon>Filobasidiaceae</taxon>
        <taxon>Naganishia</taxon>
    </lineage>
</organism>
<accession>A0A8H3YDY2</accession>
<gene>
    <name evidence="3" type="ORF">NliqN6_2090</name>
</gene>
<proteinExistence type="predicted"/>
<dbReference type="Pfam" id="PF13302">
    <property type="entry name" value="Acetyltransf_3"/>
    <property type="match status" value="1"/>
</dbReference>
<dbReference type="PANTHER" id="PTHR43441">
    <property type="entry name" value="RIBOSOMAL-PROTEIN-SERINE ACETYLTRANSFERASE"/>
    <property type="match status" value="1"/>
</dbReference>
<dbReference type="InterPro" id="IPR000182">
    <property type="entry name" value="GNAT_dom"/>
</dbReference>
<reference evidence="3" key="1">
    <citation type="submission" date="2020-07" db="EMBL/GenBank/DDBJ databases">
        <title>Draft Genome Sequence of a Deep-Sea Yeast, Naganishia (Cryptococcus) liquefaciens strain N6.</title>
        <authorList>
            <person name="Han Y.W."/>
            <person name="Kajitani R."/>
            <person name="Morimoto H."/>
            <person name="Parhat M."/>
            <person name="Tsubouchi H."/>
            <person name="Bakenova O."/>
            <person name="Ogata M."/>
            <person name="Argunhan B."/>
            <person name="Aoki R."/>
            <person name="Kajiwara S."/>
            <person name="Itoh T."/>
            <person name="Iwasaki H."/>
        </authorList>
    </citation>
    <scope>NUCLEOTIDE SEQUENCE</scope>
    <source>
        <strain evidence="3">N6</strain>
    </source>
</reference>
<dbReference type="InterPro" id="IPR016181">
    <property type="entry name" value="Acyl_CoA_acyltransferase"/>
</dbReference>
<evidence type="ECO:0000313" key="3">
    <source>
        <dbReference type="EMBL" id="GHJ85688.1"/>
    </source>
</evidence>
<dbReference type="Proteomes" id="UP000620104">
    <property type="component" value="Unassembled WGS sequence"/>
</dbReference>
<dbReference type="OrthoDB" id="41238at2759"/>
<feature type="region of interest" description="Disordered" evidence="1">
    <location>
        <begin position="1"/>
        <end position="30"/>
    </location>
</feature>
<dbReference type="GO" id="GO:1990189">
    <property type="term" value="F:protein N-terminal-serine acetyltransferase activity"/>
    <property type="evidence" value="ECO:0007669"/>
    <property type="project" value="TreeGrafter"/>
</dbReference>
<dbReference type="EMBL" id="BLZA01000013">
    <property type="protein sequence ID" value="GHJ85688.1"/>
    <property type="molecule type" value="Genomic_DNA"/>
</dbReference>
<name>A0A8H3YDY2_9TREE</name>
<protein>
    <recommendedName>
        <fullName evidence="2">N-acetyltransferase domain-containing protein</fullName>
    </recommendedName>
</protein>
<dbReference type="InterPro" id="IPR051908">
    <property type="entry name" value="Ribosomal_N-acetyltransferase"/>
</dbReference>
<sequence length="304" mass="33954">MSSFAFRNDYHPPKATGEKPPLHAETPPELYDHNFNGGPVPILASSKVTMVPFIPAWHAPHYAHHLQGDEELVKWMPYDPNPAHGYEAVLECYEKYIRSVPGSVLFAIFDTSGKTAVEPVIPGRLPLPKWHPPLNSFAGVMALLNTDRDHLSTEIGHIVILRHAQRTHVSSHAVGLLLHYALDHPYLQVPTASDSNGKDEVGNVQALRAPFAPAGNPTRGLGLRRCQWQCHHLNNPSSRAAKRMGFQAEGLIRMQRIVVSGNEEGRQNDGGFTGSRTSWMGSVTWKDWEEHVRDLVDKQMKREV</sequence>
<dbReference type="AlphaFoldDB" id="A0A8H3YDY2"/>
<dbReference type="GO" id="GO:0008999">
    <property type="term" value="F:protein-N-terminal-alanine acetyltransferase activity"/>
    <property type="evidence" value="ECO:0007669"/>
    <property type="project" value="TreeGrafter"/>
</dbReference>
<dbReference type="PANTHER" id="PTHR43441:SF5">
    <property type="entry name" value="FAMILY ACETYLTRANSFERASE, PUTATIVE-RELATED"/>
    <property type="match status" value="1"/>
</dbReference>
<feature type="domain" description="N-acetyltransferase" evidence="2">
    <location>
        <begin position="48"/>
        <end position="247"/>
    </location>
</feature>
<dbReference type="SUPFAM" id="SSF55729">
    <property type="entry name" value="Acyl-CoA N-acyltransferases (Nat)"/>
    <property type="match status" value="1"/>
</dbReference>